<sequence length="222" mass="24454">MKKILLSLISSVIISSIVHAQIDKGTVLLGGNLYLSKNKSESTDPPSDNYKNETTNFGITPSVGVAIKPNTIVGIQLGYAHGKSSIENSGSDKHESYRTEAFLRKYLTLGKGFYLFAQPGVYYNGYTYEMESSNSKRTIKEWSVGIDLYPGISYALNKRFHLEAGLGNMADLSYGQSKNENKSKPGGETSSSKGHNFEFSSSLSTYTSINIGFRFFLGKRYS</sequence>
<accession>A0A9X3B6X6</accession>
<dbReference type="SUPFAM" id="SSF56925">
    <property type="entry name" value="OMPA-like"/>
    <property type="match status" value="1"/>
</dbReference>
<dbReference type="Proteomes" id="UP001155483">
    <property type="component" value="Unassembled WGS sequence"/>
</dbReference>
<name>A0A9X3B6X6_9BACT</name>
<feature type="region of interest" description="Disordered" evidence="1">
    <location>
        <begin position="176"/>
        <end position="195"/>
    </location>
</feature>
<proteinExistence type="predicted"/>
<keyword evidence="2" id="KW-0732">Signal</keyword>
<reference evidence="3" key="1">
    <citation type="submission" date="2022-09" db="EMBL/GenBank/DDBJ databases">
        <authorList>
            <person name="Yuan C."/>
            <person name="Ke Z."/>
        </authorList>
    </citation>
    <scope>NUCLEOTIDE SEQUENCE</scope>
    <source>
        <strain evidence="3">LB-8</strain>
    </source>
</reference>
<keyword evidence="4" id="KW-1185">Reference proteome</keyword>
<evidence type="ECO:0000256" key="2">
    <source>
        <dbReference type="SAM" id="SignalP"/>
    </source>
</evidence>
<evidence type="ECO:0008006" key="5">
    <source>
        <dbReference type="Google" id="ProtNLM"/>
    </source>
</evidence>
<dbReference type="EMBL" id="JAOTIF010000002">
    <property type="protein sequence ID" value="MCU7548615.1"/>
    <property type="molecule type" value="Genomic_DNA"/>
</dbReference>
<evidence type="ECO:0000256" key="1">
    <source>
        <dbReference type="SAM" id="MobiDB-lite"/>
    </source>
</evidence>
<organism evidence="3 4">
    <name type="scientific">Paraflavisolibacter caeni</name>
    <dbReference type="NCBI Taxonomy" id="2982496"/>
    <lineage>
        <taxon>Bacteria</taxon>
        <taxon>Pseudomonadati</taxon>
        <taxon>Bacteroidota</taxon>
        <taxon>Chitinophagia</taxon>
        <taxon>Chitinophagales</taxon>
        <taxon>Chitinophagaceae</taxon>
        <taxon>Paraflavisolibacter</taxon>
    </lineage>
</organism>
<comment type="caution">
    <text evidence="3">The sequence shown here is derived from an EMBL/GenBank/DDBJ whole genome shotgun (WGS) entry which is preliminary data.</text>
</comment>
<dbReference type="Gene3D" id="2.40.160.20">
    <property type="match status" value="1"/>
</dbReference>
<reference evidence="3" key="2">
    <citation type="submission" date="2023-04" db="EMBL/GenBank/DDBJ databases">
        <title>Paracnuella aquatica gen. nov., sp. nov., a member of the family Chitinophagaceae isolated from a hot spring.</title>
        <authorList>
            <person name="Wang C."/>
        </authorList>
    </citation>
    <scope>NUCLEOTIDE SEQUENCE</scope>
    <source>
        <strain evidence="3">LB-8</strain>
    </source>
</reference>
<evidence type="ECO:0000313" key="3">
    <source>
        <dbReference type="EMBL" id="MCU7548615.1"/>
    </source>
</evidence>
<evidence type="ECO:0000313" key="4">
    <source>
        <dbReference type="Proteomes" id="UP001155483"/>
    </source>
</evidence>
<dbReference type="RefSeq" id="WP_279296060.1">
    <property type="nucleotide sequence ID" value="NZ_JAOTIF010000002.1"/>
</dbReference>
<feature type="chain" id="PRO_5040937739" description="Outer membrane protein beta-barrel domain-containing protein" evidence="2">
    <location>
        <begin position="21"/>
        <end position="222"/>
    </location>
</feature>
<gene>
    <name evidence="3" type="ORF">OCK74_05775</name>
</gene>
<dbReference type="InterPro" id="IPR011250">
    <property type="entry name" value="OMP/PagP_B-barrel"/>
</dbReference>
<protein>
    <recommendedName>
        <fullName evidence="5">Outer membrane protein beta-barrel domain-containing protein</fullName>
    </recommendedName>
</protein>
<feature type="signal peptide" evidence="2">
    <location>
        <begin position="1"/>
        <end position="20"/>
    </location>
</feature>
<dbReference type="AlphaFoldDB" id="A0A9X3B6X6"/>